<dbReference type="InterPro" id="IPR025062">
    <property type="entry name" value="DUF4003"/>
</dbReference>
<dbReference type="AlphaFoldDB" id="A0A1M6HDP4"/>
<evidence type="ECO:0008006" key="3">
    <source>
        <dbReference type="Google" id="ProtNLM"/>
    </source>
</evidence>
<organism evidence="1 2">
    <name type="scientific">Clostridium amylolyticum</name>
    <dbReference type="NCBI Taxonomy" id="1121298"/>
    <lineage>
        <taxon>Bacteria</taxon>
        <taxon>Bacillati</taxon>
        <taxon>Bacillota</taxon>
        <taxon>Clostridia</taxon>
        <taxon>Eubacteriales</taxon>
        <taxon>Clostridiaceae</taxon>
        <taxon>Clostridium</taxon>
    </lineage>
</organism>
<evidence type="ECO:0000313" key="1">
    <source>
        <dbReference type="EMBL" id="SHJ20312.1"/>
    </source>
</evidence>
<evidence type="ECO:0000313" key="2">
    <source>
        <dbReference type="Proteomes" id="UP000184080"/>
    </source>
</evidence>
<keyword evidence="2" id="KW-1185">Reference proteome</keyword>
<dbReference type="Pfam" id="PF13170">
    <property type="entry name" value="DUF4003"/>
    <property type="match status" value="1"/>
</dbReference>
<gene>
    <name evidence="1" type="ORF">SAMN05444401_2484</name>
</gene>
<dbReference type="OrthoDB" id="1778393at2"/>
<name>A0A1M6HDP4_9CLOT</name>
<sequence>MDILLKEKVDLMIENFYKLKKNFKWEHTLIKHFSASVHATKKRSVDVFALEDIKKYIKTNTSWTSYFRGINQFTLCTLLYLEEDYKDFFQNTIDLYEKMKNMGFKRSTYLPLAAYTIVKEVPKDKWSDALNRMQDFYESMKRNHFWLTSTDDYVFAAVLATTDLDVSQASEQIENCYTTLNKMGFYKGNDLQTLSHILAIGEESTEEKCNRATKIYHELTNKKMKPRYSGLATLGVLSLITPDVDKLVKEIKEVYDYLYDKSGYGSWSIDKSMRVMLASTLVADFYVEGLKKGVLEVTLSNSINAIIIAQQQAAVAATIAASSAAASSSS</sequence>
<accession>A0A1M6HDP4</accession>
<reference evidence="1 2" key="1">
    <citation type="submission" date="2016-11" db="EMBL/GenBank/DDBJ databases">
        <authorList>
            <person name="Jaros S."/>
            <person name="Januszkiewicz K."/>
            <person name="Wedrychowicz H."/>
        </authorList>
    </citation>
    <scope>NUCLEOTIDE SEQUENCE [LARGE SCALE GENOMIC DNA]</scope>
    <source>
        <strain evidence="1 2">DSM 21864</strain>
    </source>
</reference>
<proteinExistence type="predicted"/>
<protein>
    <recommendedName>
        <fullName evidence="3">DUF4003 domain-containing protein</fullName>
    </recommendedName>
</protein>
<dbReference type="EMBL" id="FQZO01000003">
    <property type="protein sequence ID" value="SHJ20312.1"/>
    <property type="molecule type" value="Genomic_DNA"/>
</dbReference>
<dbReference type="RefSeq" id="WP_073006943.1">
    <property type="nucleotide sequence ID" value="NZ_FQZO01000003.1"/>
</dbReference>
<dbReference type="STRING" id="1121298.SAMN05444401_2484"/>
<dbReference type="Proteomes" id="UP000184080">
    <property type="component" value="Unassembled WGS sequence"/>
</dbReference>